<evidence type="ECO:0000256" key="13">
    <source>
        <dbReference type="PIRNR" id="PIRNR002811"/>
    </source>
</evidence>
<comment type="similarity">
    <text evidence="12 13">Belongs to the DnaG primase family.</text>
</comment>
<evidence type="ECO:0000256" key="6">
    <source>
        <dbReference type="ARBA" id="ARBA00022723"/>
    </source>
</evidence>
<feature type="zinc finger region" description="CHC2-type" evidence="12">
    <location>
        <begin position="39"/>
        <end position="63"/>
    </location>
</feature>
<evidence type="ECO:0000256" key="2">
    <source>
        <dbReference type="ARBA" id="ARBA00022515"/>
    </source>
</evidence>
<keyword evidence="16" id="KW-1185">Reference proteome</keyword>
<keyword evidence="1 12" id="KW-0240">DNA-directed RNA polymerase</keyword>
<dbReference type="EC" id="2.7.7.101" evidence="12"/>
<accession>A0ABR7GIV4</accession>
<dbReference type="RefSeq" id="WP_186854710.1">
    <property type="nucleotide sequence ID" value="NZ_JACOPG010000005.1"/>
</dbReference>
<evidence type="ECO:0000256" key="10">
    <source>
        <dbReference type="ARBA" id="ARBA00023125"/>
    </source>
</evidence>
<dbReference type="InterPro" id="IPR019475">
    <property type="entry name" value="DNA_primase_DnaB-bd"/>
</dbReference>
<dbReference type="PIRSF" id="PIRSF002811">
    <property type="entry name" value="DnaG"/>
    <property type="match status" value="1"/>
</dbReference>
<dbReference type="CDD" id="cd03364">
    <property type="entry name" value="TOPRIM_DnaG_primases"/>
    <property type="match status" value="1"/>
</dbReference>
<dbReference type="InterPro" id="IPR030846">
    <property type="entry name" value="DnaG_bac"/>
</dbReference>
<dbReference type="EMBL" id="JACOPG010000005">
    <property type="protein sequence ID" value="MBC5687219.1"/>
    <property type="molecule type" value="Genomic_DNA"/>
</dbReference>
<organism evidence="15 16">
    <name type="scientific">Roseburia lenta</name>
    <dbReference type="NCBI Taxonomy" id="2763061"/>
    <lineage>
        <taxon>Bacteria</taxon>
        <taxon>Bacillati</taxon>
        <taxon>Bacillota</taxon>
        <taxon>Clostridia</taxon>
        <taxon>Lachnospirales</taxon>
        <taxon>Lachnospiraceae</taxon>
        <taxon>Roseburia</taxon>
    </lineage>
</organism>
<keyword evidence="2 12" id="KW-0639">Primosome</keyword>
<gene>
    <name evidence="12" type="primary">dnaG</name>
    <name evidence="15" type="ORF">H8R94_11515</name>
</gene>
<dbReference type="Pfam" id="PF10410">
    <property type="entry name" value="DnaB_bind"/>
    <property type="match status" value="1"/>
</dbReference>
<keyword evidence="8 12" id="KW-0862">Zinc</keyword>
<dbReference type="Pfam" id="PF08275">
    <property type="entry name" value="DNAG_N"/>
    <property type="match status" value="1"/>
</dbReference>
<evidence type="ECO:0000256" key="3">
    <source>
        <dbReference type="ARBA" id="ARBA00022679"/>
    </source>
</evidence>
<dbReference type="InterPro" id="IPR013264">
    <property type="entry name" value="DNAG_N"/>
</dbReference>
<evidence type="ECO:0000313" key="15">
    <source>
        <dbReference type="EMBL" id="MBC5687219.1"/>
    </source>
</evidence>
<evidence type="ECO:0000256" key="9">
    <source>
        <dbReference type="ARBA" id="ARBA00022842"/>
    </source>
</evidence>
<keyword evidence="5 12" id="KW-0235">DNA replication</keyword>
<protein>
    <recommendedName>
        <fullName evidence="12 13">DNA primase</fullName>
        <ecNumber evidence="12">2.7.7.101</ecNumber>
    </recommendedName>
</protein>
<dbReference type="Gene3D" id="3.90.980.10">
    <property type="entry name" value="DNA primase, catalytic core, N-terminal domain"/>
    <property type="match status" value="1"/>
</dbReference>
<comment type="caution">
    <text evidence="15">The sequence shown here is derived from an EMBL/GenBank/DDBJ whole genome shotgun (WGS) entry which is preliminary data.</text>
</comment>
<keyword evidence="10 12" id="KW-0238">DNA-binding</keyword>
<evidence type="ECO:0000256" key="1">
    <source>
        <dbReference type="ARBA" id="ARBA00022478"/>
    </source>
</evidence>
<evidence type="ECO:0000256" key="12">
    <source>
        <dbReference type="HAMAP-Rule" id="MF_00974"/>
    </source>
</evidence>
<dbReference type="SMART" id="SM00493">
    <property type="entry name" value="TOPRIM"/>
    <property type="match status" value="1"/>
</dbReference>
<comment type="subunit">
    <text evidence="12">Monomer. Interacts with DnaB.</text>
</comment>
<dbReference type="InterPro" id="IPR050219">
    <property type="entry name" value="DnaG_primase"/>
</dbReference>
<keyword evidence="4 12" id="KW-0548">Nucleotidyltransferase</keyword>
<dbReference type="InterPro" id="IPR006171">
    <property type="entry name" value="TOPRIM_dom"/>
</dbReference>
<dbReference type="Proteomes" id="UP000643810">
    <property type="component" value="Unassembled WGS sequence"/>
</dbReference>
<dbReference type="PANTHER" id="PTHR30313:SF2">
    <property type="entry name" value="DNA PRIMASE"/>
    <property type="match status" value="1"/>
</dbReference>
<dbReference type="InterPro" id="IPR006295">
    <property type="entry name" value="DNA_primase_DnaG"/>
</dbReference>
<dbReference type="InterPro" id="IPR037068">
    <property type="entry name" value="DNA_primase_core_N_sf"/>
</dbReference>
<dbReference type="PANTHER" id="PTHR30313">
    <property type="entry name" value="DNA PRIMASE"/>
    <property type="match status" value="1"/>
</dbReference>
<dbReference type="SUPFAM" id="SSF57783">
    <property type="entry name" value="Zinc beta-ribbon"/>
    <property type="match status" value="1"/>
</dbReference>
<evidence type="ECO:0000256" key="11">
    <source>
        <dbReference type="ARBA" id="ARBA00023163"/>
    </source>
</evidence>
<evidence type="ECO:0000256" key="4">
    <source>
        <dbReference type="ARBA" id="ARBA00022695"/>
    </source>
</evidence>
<dbReference type="InterPro" id="IPR036977">
    <property type="entry name" value="DNA_primase_Znf_CHC2"/>
</dbReference>
<comment type="catalytic activity">
    <reaction evidence="12">
        <text>ssDNA + n NTP = ssDNA/pppN(pN)n-1 hybrid + (n-1) diphosphate.</text>
        <dbReference type="EC" id="2.7.7.101"/>
    </reaction>
</comment>
<dbReference type="InterPro" id="IPR034151">
    <property type="entry name" value="TOPRIM_DnaG_bac"/>
</dbReference>
<dbReference type="HAMAP" id="MF_00974">
    <property type="entry name" value="DNA_primase_DnaG"/>
    <property type="match status" value="1"/>
</dbReference>
<feature type="domain" description="Toprim" evidence="14">
    <location>
        <begin position="256"/>
        <end position="337"/>
    </location>
</feature>
<dbReference type="Gene3D" id="1.10.860.10">
    <property type="entry name" value="DNAb Helicase, Chain A"/>
    <property type="match status" value="1"/>
</dbReference>
<dbReference type="SMART" id="SM00400">
    <property type="entry name" value="ZnF_CHCC"/>
    <property type="match status" value="1"/>
</dbReference>
<comment type="function">
    <text evidence="12 13">RNA polymerase that catalyzes the synthesis of short RNA molecules used as primers for DNA polymerase during DNA replication.</text>
</comment>
<dbReference type="NCBIfam" id="TIGR01391">
    <property type="entry name" value="dnaG"/>
    <property type="match status" value="1"/>
</dbReference>
<evidence type="ECO:0000256" key="5">
    <source>
        <dbReference type="ARBA" id="ARBA00022705"/>
    </source>
</evidence>
<keyword evidence="11 12" id="KW-0804">Transcription</keyword>
<evidence type="ECO:0000259" key="14">
    <source>
        <dbReference type="PROSITE" id="PS50880"/>
    </source>
</evidence>
<keyword evidence="3 12" id="KW-0808">Transferase</keyword>
<evidence type="ECO:0000313" key="16">
    <source>
        <dbReference type="Proteomes" id="UP000643810"/>
    </source>
</evidence>
<comment type="cofactor">
    <cofactor evidence="12 13">
        <name>Zn(2+)</name>
        <dbReference type="ChEBI" id="CHEBI:29105"/>
    </cofactor>
    <text evidence="12 13">Binds 1 zinc ion per monomer.</text>
</comment>
<dbReference type="Pfam" id="PF01807">
    <property type="entry name" value="Zn_ribbon_DnaG"/>
    <property type="match status" value="1"/>
</dbReference>
<name>A0ABR7GIV4_9FIRM</name>
<sequence length="595" mass="68541">MPYYDNDTIEEVRSRNDIVDVISQYVHLQKKGSSYFGLCPFHSEKTGSFSVTPSKQMYYCFGCGAGGNVFTFLMEYENFTFSEAMEALADRAGIELPKQEMTSEARREADKRNILFEINKEAAKYFYSLLRSEKGKLAYQYFTKRELSPETMQKFGLGYSDKYSNDLYQYLRKKGYTDEVLKDSGLVTIDEARGAHDKFWNRAMFPIMDANNKVVAFGGRVMGDGEPKYLNSPETMIFNKSRTLYGLQLARRTKKDQFILCEGYMDVIALHQAGFDNAIASLGTALTSGHANMIKRYGKDVYLSYDSDGAGTKAALRAIPILKEAGITCKVINMKPHKDPDEFIKALGAEEYQHRIDEAENSFLFTIRILERDYDMSDPESKSAFYYEVAKRILEFPEELERNNYIEAIASRYQVGFDNMRQMVNHLGTKGGIISEREPQRLKSGVQKKKTREDGMMQSQRLLLTWLVERPQIYAAIRDYIEPADFTEGIYETVARELFTQFAEGGELNPARIVSLFSDEESQRQVAEIFNTNVQGMETDADWEKAIRETLVRIKQNSMEQRRRNLDPTDMNGLKQIIDDKRRLQEMEKLHISFK</sequence>
<evidence type="ECO:0000256" key="8">
    <source>
        <dbReference type="ARBA" id="ARBA00022833"/>
    </source>
</evidence>
<dbReference type="InterPro" id="IPR002694">
    <property type="entry name" value="Znf_CHC2"/>
</dbReference>
<keyword evidence="6 12" id="KW-0479">Metal-binding</keyword>
<evidence type="ECO:0000256" key="7">
    <source>
        <dbReference type="ARBA" id="ARBA00022771"/>
    </source>
</evidence>
<dbReference type="SUPFAM" id="SSF56731">
    <property type="entry name" value="DNA primase core"/>
    <property type="match status" value="1"/>
</dbReference>
<keyword evidence="7 12" id="KW-0863">Zinc-finger</keyword>
<keyword evidence="9" id="KW-0460">Magnesium</keyword>
<comment type="domain">
    <text evidence="12">Contains an N-terminal zinc-binding domain, a central core domain that contains the primase activity, and a C-terminal DnaB-binding domain.</text>
</comment>
<dbReference type="PROSITE" id="PS50880">
    <property type="entry name" value="TOPRIM"/>
    <property type="match status" value="1"/>
</dbReference>
<reference evidence="15 16" key="1">
    <citation type="submission" date="2020-08" db="EMBL/GenBank/DDBJ databases">
        <title>Genome public.</title>
        <authorList>
            <person name="Liu C."/>
            <person name="Sun Q."/>
        </authorList>
    </citation>
    <scope>NUCLEOTIDE SEQUENCE [LARGE SCALE GENOMIC DNA]</scope>
    <source>
        <strain evidence="15 16">NSJ-9</strain>
    </source>
</reference>
<dbReference type="Gene3D" id="3.90.580.10">
    <property type="entry name" value="Zinc finger, CHC2-type domain"/>
    <property type="match status" value="1"/>
</dbReference>
<dbReference type="Gene3D" id="3.40.1360.10">
    <property type="match status" value="1"/>
</dbReference>
<proteinExistence type="inferred from homology"/>
<dbReference type="Pfam" id="PF13155">
    <property type="entry name" value="Toprim_2"/>
    <property type="match status" value="1"/>
</dbReference>
<dbReference type="InterPro" id="IPR016136">
    <property type="entry name" value="DNA_helicase_N/primase_C"/>
</dbReference>